<dbReference type="NCBIfam" id="NF003122">
    <property type="entry name" value="PRK04040.1"/>
    <property type="match status" value="1"/>
</dbReference>
<dbReference type="Gene3D" id="3.40.50.300">
    <property type="entry name" value="P-loop containing nucleotide triphosphate hydrolases"/>
    <property type="match status" value="1"/>
</dbReference>
<dbReference type="EMBL" id="DSTX01000004">
    <property type="protein sequence ID" value="HFK20306.1"/>
    <property type="molecule type" value="Genomic_DNA"/>
</dbReference>
<dbReference type="EC" id="2.7.4.3" evidence="4 12"/>
<dbReference type="HAMAP" id="MF_00234">
    <property type="entry name" value="Adenylate_kinase_AdkA"/>
    <property type="match status" value="1"/>
</dbReference>
<evidence type="ECO:0000256" key="12">
    <source>
        <dbReference type="HAMAP-Rule" id="MF_00234"/>
    </source>
</evidence>
<dbReference type="InterPro" id="IPR027417">
    <property type="entry name" value="P-loop_NTPase"/>
</dbReference>
<keyword evidence="7 12" id="KW-0808">Transferase</keyword>
<keyword evidence="9 12" id="KW-0418">Kinase</keyword>
<protein>
    <recommendedName>
        <fullName evidence="5 12">Adenylate kinase</fullName>
        <shortName evidence="12">AK</shortName>
        <ecNumber evidence="4 12">2.7.4.3</ecNumber>
    </recommendedName>
    <alternativeName>
        <fullName evidence="11 12">ATP-AMP transphosphorylase</fullName>
    </alternativeName>
</protein>
<evidence type="ECO:0000256" key="10">
    <source>
        <dbReference type="ARBA" id="ARBA00022840"/>
    </source>
</evidence>
<evidence type="ECO:0000313" key="13">
    <source>
        <dbReference type="EMBL" id="HFK20306.1"/>
    </source>
</evidence>
<evidence type="ECO:0000256" key="8">
    <source>
        <dbReference type="ARBA" id="ARBA00022741"/>
    </source>
</evidence>
<keyword evidence="6 12" id="KW-0963">Cytoplasm</keyword>
<evidence type="ECO:0000256" key="6">
    <source>
        <dbReference type="ARBA" id="ARBA00022490"/>
    </source>
</evidence>
<dbReference type="Pfam" id="PF13207">
    <property type="entry name" value="AAA_17"/>
    <property type="match status" value="1"/>
</dbReference>
<feature type="binding site" evidence="12">
    <location>
        <begin position="17"/>
        <end position="25"/>
    </location>
    <ligand>
        <name>ATP</name>
        <dbReference type="ChEBI" id="CHEBI:30616"/>
    </ligand>
</feature>
<evidence type="ECO:0000256" key="3">
    <source>
        <dbReference type="ARBA" id="ARBA00007088"/>
    </source>
</evidence>
<evidence type="ECO:0000256" key="7">
    <source>
        <dbReference type="ARBA" id="ARBA00022679"/>
    </source>
</evidence>
<evidence type="ECO:0000256" key="5">
    <source>
        <dbReference type="ARBA" id="ARBA00019926"/>
    </source>
</evidence>
<dbReference type="GO" id="GO:0005737">
    <property type="term" value="C:cytoplasm"/>
    <property type="evidence" value="ECO:0007669"/>
    <property type="project" value="UniProtKB-SubCell"/>
</dbReference>
<comment type="similarity">
    <text evidence="3 12">Belongs to the archaeal adenylate kinase family.</text>
</comment>
<evidence type="ECO:0000256" key="11">
    <source>
        <dbReference type="ARBA" id="ARBA00033336"/>
    </source>
</evidence>
<evidence type="ECO:0000256" key="2">
    <source>
        <dbReference type="ARBA" id="ARBA00004496"/>
    </source>
</evidence>
<sequence>MKKMKTSRKGKLVIVTGVPGVGKTTVLSAALEICRQSSVQVDLVNYGNIMFGEASKSGLVKARDEMRKLPVKDQVQLQLSAAESIKSMAEKGNVILDTHMFINTPQGFMPGIPSWVAETLKPDSIVLLEAPPEEISARRKKDAAIRAREADEPWRITEHQLLGRSGAASIAVQTGCTVAIAHNMEGKHVEAAKVIADLLR</sequence>
<comment type="catalytic activity">
    <reaction evidence="1 12">
        <text>AMP + ATP = 2 ADP</text>
        <dbReference type="Rhea" id="RHEA:12973"/>
        <dbReference type="ChEBI" id="CHEBI:30616"/>
        <dbReference type="ChEBI" id="CHEBI:456215"/>
        <dbReference type="ChEBI" id="CHEBI:456216"/>
        <dbReference type="EC" id="2.7.4.3"/>
    </reaction>
</comment>
<reference evidence="13" key="1">
    <citation type="journal article" date="2020" name="mSystems">
        <title>Genome- and Community-Level Interaction Insights into Carbon Utilization and Element Cycling Functions of Hydrothermarchaeota in Hydrothermal Sediment.</title>
        <authorList>
            <person name="Zhou Z."/>
            <person name="Liu Y."/>
            <person name="Xu W."/>
            <person name="Pan J."/>
            <person name="Luo Z.H."/>
            <person name="Li M."/>
        </authorList>
    </citation>
    <scope>NUCLEOTIDE SEQUENCE [LARGE SCALE GENOMIC DNA]</scope>
    <source>
        <strain evidence="13">SpSt-468</strain>
    </source>
</reference>
<evidence type="ECO:0000256" key="1">
    <source>
        <dbReference type="ARBA" id="ARBA00000582"/>
    </source>
</evidence>
<gene>
    <name evidence="12" type="primary">adkA</name>
    <name evidence="13" type="ORF">ENS19_03395</name>
</gene>
<organism evidence="13">
    <name type="scientific">Candidatus Methanomethylicus mesodigestus</name>
    <dbReference type="NCBI Taxonomy" id="1867258"/>
    <lineage>
        <taxon>Archaea</taxon>
        <taxon>Thermoproteota</taxon>
        <taxon>Methanosuratincolia</taxon>
        <taxon>Candidatus Methanomethylicales</taxon>
        <taxon>Candidatus Methanomethylicaceae</taxon>
        <taxon>Candidatus Methanomethylicus</taxon>
    </lineage>
</organism>
<dbReference type="SUPFAM" id="SSF52540">
    <property type="entry name" value="P-loop containing nucleoside triphosphate hydrolases"/>
    <property type="match status" value="1"/>
</dbReference>
<keyword evidence="8 12" id="KW-0547">Nucleotide-binding</keyword>
<accession>A0A7C3F433</accession>
<comment type="caution">
    <text evidence="13">The sequence shown here is derived from an EMBL/GenBank/DDBJ whole genome shotgun (WGS) entry which is preliminary data.</text>
</comment>
<keyword evidence="10 12" id="KW-0067">ATP-binding</keyword>
<proteinExistence type="inferred from homology"/>
<dbReference type="GO" id="GO:0005524">
    <property type="term" value="F:ATP binding"/>
    <property type="evidence" value="ECO:0007669"/>
    <property type="project" value="UniProtKB-UniRule"/>
</dbReference>
<dbReference type="GO" id="GO:0004017">
    <property type="term" value="F:AMP kinase activity"/>
    <property type="evidence" value="ECO:0007669"/>
    <property type="project" value="UniProtKB-UniRule"/>
</dbReference>
<name>A0A7C3F433_9CREN</name>
<evidence type="ECO:0000256" key="9">
    <source>
        <dbReference type="ARBA" id="ARBA00022777"/>
    </source>
</evidence>
<evidence type="ECO:0000256" key="4">
    <source>
        <dbReference type="ARBA" id="ARBA00012955"/>
    </source>
</evidence>
<dbReference type="AlphaFoldDB" id="A0A7C3F433"/>
<comment type="subcellular location">
    <subcellularLocation>
        <location evidence="2 12">Cytoplasm</location>
    </subcellularLocation>
</comment>
<dbReference type="InterPro" id="IPR023477">
    <property type="entry name" value="Adenylate_kinase_AdkA"/>
</dbReference>